<protein>
    <recommendedName>
        <fullName evidence="6">t-SNARE coiled-coil homology domain-containing protein</fullName>
    </recommendedName>
</protein>
<dbReference type="GO" id="GO:0012505">
    <property type="term" value="C:endomembrane system"/>
    <property type="evidence" value="ECO:0007669"/>
    <property type="project" value="TreeGrafter"/>
</dbReference>
<keyword evidence="8" id="KW-1185">Reference proteome</keyword>
<dbReference type="InterPro" id="IPR045242">
    <property type="entry name" value="Syntaxin"/>
</dbReference>
<dbReference type="GO" id="GO:0048278">
    <property type="term" value="P:vesicle docking"/>
    <property type="evidence" value="ECO:0007669"/>
    <property type="project" value="TreeGrafter"/>
</dbReference>
<dbReference type="InterPro" id="IPR006012">
    <property type="entry name" value="Syntaxin/epimorphin_CS"/>
</dbReference>
<dbReference type="FunFam" id="1.20.5.110:FF:000008">
    <property type="entry name" value="Syntaxin 132"/>
    <property type="match status" value="1"/>
</dbReference>
<evidence type="ECO:0000256" key="2">
    <source>
        <dbReference type="ARBA" id="ARBA00022448"/>
    </source>
</evidence>
<dbReference type="GO" id="GO:0006906">
    <property type="term" value="P:vesicle fusion"/>
    <property type="evidence" value="ECO:0007669"/>
    <property type="project" value="TreeGrafter"/>
</dbReference>
<gene>
    <name evidence="7" type="ORF">V8G54_019440</name>
</gene>
<dbReference type="SMART" id="SM00397">
    <property type="entry name" value="t_SNARE"/>
    <property type="match status" value="1"/>
</dbReference>
<dbReference type="PANTHER" id="PTHR19957">
    <property type="entry name" value="SYNTAXIN"/>
    <property type="match status" value="1"/>
</dbReference>
<name>A0AAQ3RVL5_VIGMU</name>
<reference evidence="7 8" key="1">
    <citation type="journal article" date="2023" name="Life. Sci Alliance">
        <title>Evolutionary insights into 3D genome organization and epigenetic landscape of Vigna mungo.</title>
        <authorList>
            <person name="Junaid A."/>
            <person name="Singh B."/>
            <person name="Bhatia S."/>
        </authorList>
    </citation>
    <scope>NUCLEOTIDE SEQUENCE [LARGE SCALE GENOMIC DNA]</scope>
    <source>
        <strain evidence="7">Urdbean</strain>
    </source>
</reference>
<keyword evidence="2" id="KW-0813">Transport</keyword>
<sequence>MRHVCDDIAMEQKAIQQQGRASIMDTIQEIQERHGTVKEIERSLHELHQVFLDMAVLVQHQGEHLDDIESHMALANSSVSKGVHHLQVVKNHQKNTQVDQIFMSNCVIIGSGGKVKRSQSSFDPLPMWKWLSFCDRAEAKHFYLFMASLKEELASLKDE</sequence>
<dbReference type="PANTHER" id="PTHR19957:SF381">
    <property type="entry name" value="SYNTAXIN OF PLANTS 122 PROTEIN"/>
    <property type="match status" value="1"/>
</dbReference>
<dbReference type="GO" id="GO:0005886">
    <property type="term" value="C:plasma membrane"/>
    <property type="evidence" value="ECO:0007669"/>
    <property type="project" value="TreeGrafter"/>
</dbReference>
<dbReference type="Gene3D" id="1.20.5.110">
    <property type="match status" value="1"/>
</dbReference>
<comment type="similarity">
    <text evidence="1">Belongs to the syntaxin family.</text>
</comment>
<keyword evidence="5" id="KW-0175">Coiled coil</keyword>
<keyword evidence="4" id="KW-0007">Acetylation</keyword>
<dbReference type="SUPFAM" id="SSF58038">
    <property type="entry name" value="SNARE fusion complex"/>
    <property type="match status" value="1"/>
</dbReference>
<evidence type="ECO:0000256" key="4">
    <source>
        <dbReference type="ARBA" id="ARBA00022990"/>
    </source>
</evidence>
<dbReference type="CDD" id="cd15848">
    <property type="entry name" value="SNARE_syntaxin1-like"/>
    <property type="match status" value="1"/>
</dbReference>
<organism evidence="7 8">
    <name type="scientific">Vigna mungo</name>
    <name type="common">Black gram</name>
    <name type="synonym">Phaseolus mungo</name>
    <dbReference type="NCBI Taxonomy" id="3915"/>
    <lineage>
        <taxon>Eukaryota</taxon>
        <taxon>Viridiplantae</taxon>
        <taxon>Streptophyta</taxon>
        <taxon>Embryophyta</taxon>
        <taxon>Tracheophyta</taxon>
        <taxon>Spermatophyta</taxon>
        <taxon>Magnoliopsida</taxon>
        <taxon>eudicotyledons</taxon>
        <taxon>Gunneridae</taxon>
        <taxon>Pentapetalae</taxon>
        <taxon>rosids</taxon>
        <taxon>fabids</taxon>
        <taxon>Fabales</taxon>
        <taxon>Fabaceae</taxon>
        <taxon>Papilionoideae</taxon>
        <taxon>50 kb inversion clade</taxon>
        <taxon>NPAAA clade</taxon>
        <taxon>indigoferoid/millettioid clade</taxon>
        <taxon>Phaseoleae</taxon>
        <taxon>Vigna</taxon>
    </lineage>
</organism>
<evidence type="ECO:0000256" key="5">
    <source>
        <dbReference type="ARBA" id="ARBA00023054"/>
    </source>
</evidence>
<evidence type="ECO:0000313" key="8">
    <source>
        <dbReference type="Proteomes" id="UP001374535"/>
    </source>
</evidence>
<evidence type="ECO:0000259" key="6">
    <source>
        <dbReference type="PROSITE" id="PS50192"/>
    </source>
</evidence>
<dbReference type="GO" id="GO:0031201">
    <property type="term" value="C:SNARE complex"/>
    <property type="evidence" value="ECO:0007669"/>
    <property type="project" value="TreeGrafter"/>
</dbReference>
<dbReference type="EMBL" id="CP144695">
    <property type="protein sequence ID" value="WVZ06094.1"/>
    <property type="molecule type" value="Genomic_DNA"/>
</dbReference>
<dbReference type="GO" id="GO:0006887">
    <property type="term" value="P:exocytosis"/>
    <property type="evidence" value="ECO:0007669"/>
    <property type="project" value="TreeGrafter"/>
</dbReference>
<dbReference type="Proteomes" id="UP001374535">
    <property type="component" value="Chromosome 6"/>
</dbReference>
<feature type="domain" description="T-SNARE coiled-coil homology" evidence="6">
    <location>
        <begin position="27"/>
        <end position="89"/>
    </location>
</feature>
<dbReference type="GO" id="GO:0000149">
    <property type="term" value="F:SNARE binding"/>
    <property type="evidence" value="ECO:0007669"/>
    <property type="project" value="TreeGrafter"/>
</dbReference>
<dbReference type="InterPro" id="IPR000727">
    <property type="entry name" value="T_SNARE_dom"/>
</dbReference>
<dbReference type="AlphaFoldDB" id="A0AAQ3RVL5"/>
<evidence type="ECO:0000256" key="1">
    <source>
        <dbReference type="ARBA" id="ARBA00009063"/>
    </source>
</evidence>
<dbReference type="GO" id="GO:0005484">
    <property type="term" value="F:SNAP receptor activity"/>
    <property type="evidence" value="ECO:0007669"/>
    <property type="project" value="InterPro"/>
</dbReference>
<keyword evidence="3" id="KW-0653">Protein transport</keyword>
<dbReference type="GO" id="GO:0006886">
    <property type="term" value="P:intracellular protein transport"/>
    <property type="evidence" value="ECO:0007669"/>
    <property type="project" value="InterPro"/>
</dbReference>
<dbReference type="PROSITE" id="PS50192">
    <property type="entry name" value="T_SNARE"/>
    <property type="match status" value="1"/>
</dbReference>
<dbReference type="PROSITE" id="PS00914">
    <property type="entry name" value="SYNTAXIN"/>
    <property type="match status" value="1"/>
</dbReference>
<proteinExistence type="inferred from homology"/>
<evidence type="ECO:0000256" key="3">
    <source>
        <dbReference type="ARBA" id="ARBA00022927"/>
    </source>
</evidence>
<evidence type="ECO:0000313" key="7">
    <source>
        <dbReference type="EMBL" id="WVZ06094.1"/>
    </source>
</evidence>
<accession>A0AAQ3RVL5</accession>